<dbReference type="PANTHER" id="PTHR43280:SF2">
    <property type="entry name" value="HTH-TYPE TRANSCRIPTIONAL REGULATOR EXSA"/>
    <property type="match status" value="1"/>
</dbReference>
<proteinExistence type="predicted"/>
<dbReference type="GO" id="GO:0003700">
    <property type="term" value="F:DNA-binding transcription factor activity"/>
    <property type="evidence" value="ECO:0007669"/>
    <property type="project" value="InterPro"/>
</dbReference>
<dbReference type="PANTHER" id="PTHR43280">
    <property type="entry name" value="ARAC-FAMILY TRANSCRIPTIONAL REGULATOR"/>
    <property type="match status" value="1"/>
</dbReference>
<dbReference type="OrthoDB" id="145012at2"/>
<dbReference type="Gene3D" id="1.10.10.60">
    <property type="entry name" value="Homeodomain-like"/>
    <property type="match status" value="2"/>
</dbReference>
<feature type="domain" description="HTH araC/xylS-type" evidence="4">
    <location>
        <begin position="210"/>
        <end position="311"/>
    </location>
</feature>
<evidence type="ECO:0000313" key="6">
    <source>
        <dbReference type="Proteomes" id="UP000187134"/>
    </source>
</evidence>
<dbReference type="AlphaFoldDB" id="A0A1R1BEX0"/>
<dbReference type="SUPFAM" id="SSF46689">
    <property type="entry name" value="Homeodomain-like"/>
    <property type="match status" value="1"/>
</dbReference>
<dbReference type="InterPro" id="IPR037923">
    <property type="entry name" value="HTH-like"/>
</dbReference>
<evidence type="ECO:0000313" key="5">
    <source>
        <dbReference type="EMBL" id="OMF04954.1"/>
    </source>
</evidence>
<organism evidence="5 6">
    <name type="scientific">Paenibacillus amylolyticus</name>
    <dbReference type="NCBI Taxonomy" id="1451"/>
    <lineage>
        <taxon>Bacteria</taxon>
        <taxon>Bacillati</taxon>
        <taxon>Bacillota</taxon>
        <taxon>Bacilli</taxon>
        <taxon>Bacillales</taxon>
        <taxon>Paenibacillaceae</taxon>
        <taxon>Paenibacillus</taxon>
    </lineage>
</organism>
<name>A0A1R1BEX0_PAEAM</name>
<dbReference type="GO" id="GO:0043565">
    <property type="term" value="F:sequence-specific DNA binding"/>
    <property type="evidence" value="ECO:0007669"/>
    <property type="project" value="InterPro"/>
</dbReference>
<comment type="caution">
    <text evidence="5">The sequence shown here is derived from an EMBL/GenBank/DDBJ whole genome shotgun (WGS) entry which is preliminary data.</text>
</comment>
<evidence type="ECO:0000256" key="2">
    <source>
        <dbReference type="ARBA" id="ARBA00023125"/>
    </source>
</evidence>
<dbReference type="InterPro" id="IPR018060">
    <property type="entry name" value="HTH_AraC"/>
</dbReference>
<reference evidence="5 6" key="1">
    <citation type="submission" date="2016-11" db="EMBL/GenBank/DDBJ databases">
        <title>Paenibacillus species isolates.</title>
        <authorList>
            <person name="Beno S.M."/>
        </authorList>
    </citation>
    <scope>NUCLEOTIDE SEQUENCE [LARGE SCALE GENOMIC DNA]</scope>
    <source>
        <strain evidence="5 6">FSL H8-0246</strain>
    </source>
</reference>
<dbReference type="Proteomes" id="UP000187134">
    <property type="component" value="Unassembled WGS sequence"/>
</dbReference>
<dbReference type="EMBL" id="MRTJ01000027">
    <property type="protein sequence ID" value="OMF04954.1"/>
    <property type="molecule type" value="Genomic_DNA"/>
</dbReference>
<dbReference type="InterPro" id="IPR009057">
    <property type="entry name" value="Homeodomain-like_sf"/>
</dbReference>
<dbReference type="SMART" id="SM00342">
    <property type="entry name" value="HTH_ARAC"/>
    <property type="match status" value="1"/>
</dbReference>
<keyword evidence="1" id="KW-0805">Transcription regulation</keyword>
<dbReference type="Pfam" id="PF02311">
    <property type="entry name" value="AraC_binding"/>
    <property type="match status" value="1"/>
</dbReference>
<dbReference type="PROSITE" id="PS01124">
    <property type="entry name" value="HTH_ARAC_FAMILY_2"/>
    <property type="match status" value="1"/>
</dbReference>
<dbReference type="InterPro" id="IPR003313">
    <property type="entry name" value="AraC-bd"/>
</dbReference>
<keyword evidence="3" id="KW-0804">Transcription</keyword>
<dbReference type="InterPro" id="IPR014710">
    <property type="entry name" value="RmlC-like_jellyroll"/>
</dbReference>
<dbReference type="Gene3D" id="2.60.120.10">
    <property type="entry name" value="Jelly Rolls"/>
    <property type="match status" value="1"/>
</dbReference>
<evidence type="ECO:0000259" key="4">
    <source>
        <dbReference type="PROSITE" id="PS01124"/>
    </source>
</evidence>
<protein>
    <submittedName>
        <fullName evidence="5">AraC family transcriptional regulator</fullName>
    </submittedName>
</protein>
<dbReference type="Pfam" id="PF12833">
    <property type="entry name" value="HTH_18"/>
    <property type="match status" value="1"/>
</dbReference>
<sequence length="312" mass="35411">MTRKREACRNFTRGGLDGMELPNINIGNLDIKLTLGAVVLNVLYVKFGYFHSPMPEHSHSQGSYELHFIPTGQGILNAQGNRYAITPGTLFVTGPDVVHEQIPDPEDPMAEYCIFFEILPGNSIYPNIKRSFVREQSLPELLVSTPFWIGKEDGKMLELFKMLAEELSLQKIGVHHMATNILEMIVICLLRHYSENHTTIPSLPLKTLDDSRLLMIENSFLYQYSSISLQQLANELGLSTRQTERMVHKQYGMSFKDKKLQARMAAASRLLLTTETSIGLIAAQVGFATPEQFSNVFKKYFGMTATRYKRKR</sequence>
<evidence type="ECO:0000256" key="3">
    <source>
        <dbReference type="ARBA" id="ARBA00023163"/>
    </source>
</evidence>
<keyword evidence="2" id="KW-0238">DNA-binding</keyword>
<gene>
    <name evidence="5" type="ORF">BK131_29195</name>
</gene>
<accession>A0A1R1BEX0</accession>
<dbReference type="SUPFAM" id="SSF51215">
    <property type="entry name" value="Regulatory protein AraC"/>
    <property type="match status" value="1"/>
</dbReference>
<evidence type="ECO:0000256" key="1">
    <source>
        <dbReference type="ARBA" id="ARBA00023015"/>
    </source>
</evidence>